<dbReference type="OrthoDB" id="7172369at2"/>
<protein>
    <recommendedName>
        <fullName evidence="1">DUF6438 domain-containing protein</fullName>
    </recommendedName>
</protein>
<gene>
    <name evidence="2" type="ORF">LPB138_04495</name>
</gene>
<sequence length="246" mass="28287">MKKITLLVACITLIISCKQKQEIIEKPESSIEKENLPVEITPSLNYVDLVVVLSENSNLTEAQMLLKNNNLTIDKILIDEDYLKAGLVKVPENDKEEWKNKLSALDFIQGIEKNSKNILNTINDKYDNRLITINKTPCFGDCPVYNVVVKKNGLVTFNGIKNVLNKGLVKFQLDNQQLQILNEKFSKIVTNNYKPIYDSRNPDLPSTNISFKGTNIKIRLWKEVPLELIEVHEYIIEHLLDKKYIE</sequence>
<evidence type="ECO:0000313" key="3">
    <source>
        <dbReference type="Proteomes" id="UP000176050"/>
    </source>
</evidence>
<dbReference type="InterPro" id="IPR045497">
    <property type="entry name" value="DUF6438"/>
</dbReference>
<organism evidence="2 3">
    <name type="scientific">Urechidicola croceus</name>
    <dbReference type="NCBI Taxonomy" id="1850246"/>
    <lineage>
        <taxon>Bacteria</taxon>
        <taxon>Pseudomonadati</taxon>
        <taxon>Bacteroidota</taxon>
        <taxon>Flavobacteriia</taxon>
        <taxon>Flavobacteriales</taxon>
        <taxon>Flavobacteriaceae</taxon>
        <taxon>Urechidicola</taxon>
    </lineage>
</organism>
<accession>A0A1D8P5Y0</accession>
<reference evidence="2 3" key="1">
    <citation type="submission" date="2016-10" db="EMBL/GenBank/DDBJ databases">
        <title>Lutibacter sp. LPB0138, isolated from marine gastropod.</title>
        <authorList>
            <person name="Kim E."/>
            <person name="Yi H."/>
        </authorList>
    </citation>
    <scope>NUCLEOTIDE SEQUENCE [LARGE SCALE GENOMIC DNA]</scope>
    <source>
        <strain evidence="2 3">LPB0138</strain>
    </source>
</reference>
<name>A0A1D8P5Y0_9FLAO</name>
<dbReference type="Pfam" id="PF20033">
    <property type="entry name" value="DUF6438"/>
    <property type="match status" value="1"/>
</dbReference>
<evidence type="ECO:0000259" key="1">
    <source>
        <dbReference type="Pfam" id="PF20033"/>
    </source>
</evidence>
<dbReference type="Proteomes" id="UP000176050">
    <property type="component" value="Chromosome"/>
</dbReference>
<dbReference type="STRING" id="1850246.LPB138_04495"/>
<evidence type="ECO:0000313" key="2">
    <source>
        <dbReference type="EMBL" id="AOW19988.1"/>
    </source>
</evidence>
<dbReference type="EMBL" id="CP017478">
    <property type="protein sequence ID" value="AOW19988.1"/>
    <property type="molecule type" value="Genomic_DNA"/>
</dbReference>
<proteinExistence type="predicted"/>
<dbReference type="RefSeq" id="WP_070236127.1">
    <property type="nucleotide sequence ID" value="NZ_CP017478.1"/>
</dbReference>
<keyword evidence="3" id="KW-1185">Reference proteome</keyword>
<feature type="domain" description="DUF6438" evidence="1">
    <location>
        <begin position="130"/>
        <end position="237"/>
    </location>
</feature>
<dbReference type="PROSITE" id="PS51257">
    <property type="entry name" value="PROKAR_LIPOPROTEIN"/>
    <property type="match status" value="1"/>
</dbReference>
<dbReference type="AlphaFoldDB" id="A0A1D8P5Y0"/>
<dbReference type="KEGG" id="lul:LPB138_04495"/>